<dbReference type="RefSeq" id="WP_192758463.1">
    <property type="nucleotide sequence ID" value="NZ_JADBDZ010000001.1"/>
</dbReference>
<keyword evidence="1" id="KW-0812">Transmembrane</keyword>
<feature type="transmembrane region" description="Helical" evidence="1">
    <location>
        <begin position="149"/>
        <end position="167"/>
    </location>
</feature>
<feature type="transmembrane region" description="Helical" evidence="1">
    <location>
        <begin position="123"/>
        <end position="142"/>
    </location>
</feature>
<feature type="transmembrane region" description="Helical" evidence="1">
    <location>
        <begin position="173"/>
        <end position="194"/>
    </location>
</feature>
<keyword evidence="1" id="KW-1133">Transmembrane helix</keyword>
<dbReference type="Proteomes" id="UP000627838">
    <property type="component" value="Unassembled WGS sequence"/>
</dbReference>
<name>A0ABR9JM52_9ACTN</name>
<keyword evidence="3" id="KW-1185">Reference proteome</keyword>
<organism evidence="2 3">
    <name type="scientific">Actinomadura algeriensis</name>
    <dbReference type="NCBI Taxonomy" id="1679523"/>
    <lineage>
        <taxon>Bacteria</taxon>
        <taxon>Bacillati</taxon>
        <taxon>Actinomycetota</taxon>
        <taxon>Actinomycetes</taxon>
        <taxon>Streptosporangiales</taxon>
        <taxon>Thermomonosporaceae</taxon>
        <taxon>Actinomadura</taxon>
    </lineage>
</organism>
<evidence type="ECO:0000256" key="1">
    <source>
        <dbReference type="SAM" id="Phobius"/>
    </source>
</evidence>
<gene>
    <name evidence="2" type="ORF">H4W34_001471</name>
</gene>
<protein>
    <submittedName>
        <fullName evidence="2">Uncharacterized membrane protein YhaH (DUF805 family)</fullName>
    </submittedName>
</protein>
<evidence type="ECO:0000313" key="3">
    <source>
        <dbReference type="Proteomes" id="UP000627838"/>
    </source>
</evidence>
<evidence type="ECO:0000313" key="2">
    <source>
        <dbReference type="EMBL" id="MBE1531638.1"/>
    </source>
</evidence>
<keyword evidence="1" id="KW-0472">Membrane</keyword>
<accession>A0ABR9JM52</accession>
<sequence>MTKTHVTAMSFILGPALLLTGVLLRARFPFFFPDQLAAYADHPALMTASYSAFASGTVALCPAVLHLSRLDRTAALGGALTLVGLFARTFHAGADHMAFRLVDAQGAAAATGAVADTYTGFHVFRFTSFAIMLGWPLLALGAHRARALGAPRALALALAAALPLGVLKGTTPLSIVATAGLAAALVPLGVRVLLDAPRPSARSLGRSTALAAVLGALAYVSSLG</sequence>
<comment type="caution">
    <text evidence="2">The sequence shown here is derived from an EMBL/GenBank/DDBJ whole genome shotgun (WGS) entry which is preliminary data.</text>
</comment>
<reference evidence="2 3" key="1">
    <citation type="submission" date="2020-10" db="EMBL/GenBank/DDBJ databases">
        <title>Sequencing the genomes of 1000 actinobacteria strains.</title>
        <authorList>
            <person name="Klenk H.-P."/>
        </authorList>
    </citation>
    <scope>NUCLEOTIDE SEQUENCE [LARGE SCALE GENOMIC DNA]</scope>
    <source>
        <strain evidence="2 3">DSM 46744</strain>
    </source>
</reference>
<feature type="transmembrane region" description="Helical" evidence="1">
    <location>
        <begin position="74"/>
        <end position="94"/>
    </location>
</feature>
<feature type="transmembrane region" description="Helical" evidence="1">
    <location>
        <begin position="49"/>
        <end position="67"/>
    </location>
</feature>
<dbReference type="EMBL" id="JADBDZ010000001">
    <property type="protein sequence ID" value="MBE1531638.1"/>
    <property type="molecule type" value="Genomic_DNA"/>
</dbReference>
<proteinExistence type="predicted"/>